<proteinExistence type="inferred from homology"/>
<accession>A0ABW0J731</accession>
<dbReference type="Pfam" id="PF03952">
    <property type="entry name" value="Enolase_N"/>
    <property type="match status" value="1"/>
</dbReference>
<dbReference type="InterPro" id="IPR000941">
    <property type="entry name" value="Enolase"/>
</dbReference>
<evidence type="ECO:0000256" key="2">
    <source>
        <dbReference type="ARBA" id="ARBA00005031"/>
    </source>
</evidence>
<dbReference type="EMBL" id="JBHSMP010000011">
    <property type="protein sequence ID" value="MFC5428819.1"/>
    <property type="molecule type" value="Genomic_DNA"/>
</dbReference>
<dbReference type="PRINTS" id="PR00148">
    <property type="entry name" value="ENOLASE"/>
</dbReference>
<evidence type="ECO:0000256" key="7">
    <source>
        <dbReference type="ARBA" id="ARBA00022842"/>
    </source>
</evidence>
<dbReference type="Gene3D" id="3.20.20.120">
    <property type="entry name" value="Enolase-like C-terminal domain"/>
    <property type="match status" value="1"/>
</dbReference>
<evidence type="ECO:0000256" key="4">
    <source>
        <dbReference type="ARBA" id="ARBA00012058"/>
    </source>
</evidence>
<comment type="similarity">
    <text evidence="3">Belongs to the enolase family.</text>
</comment>
<evidence type="ECO:0000256" key="8">
    <source>
        <dbReference type="ARBA" id="ARBA00023152"/>
    </source>
</evidence>
<dbReference type="InterPro" id="IPR020811">
    <property type="entry name" value="Enolase_N"/>
</dbReference>
<feature type="domain" description="Enolase C-terminal TIM barrel" evidence="11">
    <location>
        <begin position="137"/>
        <end position="421"/>
    </location>
</feature>
<comment type="pathway">
    <text evidence="2">Carbohydrate degradation; glycolysis; pyruvate from D-glyceraldehyde 3-phosphate: step 4/5.</text>
</comment>
<keyword evidence="14" id="KW-1185">Reference proteome</keyword>
<dbReference type="RefSeq" id="WP_377710785.1">
    <property type="nucleotide sequence ID" value="NZ_JBHSMP010000011.1"/>
</dbReference>
<evidence type="ECO:0000259" key="11">
    <source>
        <dbReference type="SMART" id="SM01192"/>
    </source>
</evidence>
<dbReference type="InterPro" id="IPR020810">
    <property type="entry name" value="Enolase_C"/>
</dbReference>
<organism evidence="13 14">
    <name type="scientific">Paraburkholderia denitrificans</name>
    <dbReference type="NCBI Taxonomy" id="694025"/>
    <lineage>
        <taxon>Bacteria</taxon>
        <taxon>Pseudomonadati</taxon>
        <taxon>Pseudomonadota</taxon>
        <taxon>Betaproteobacteria</taxon>
        <taxon>Burkholderiales</taxon>
        <taxon>Burkholderiaceae</taxon>
        <taxon>Paraburkholderia</taxon>
    </lineage>
</organism>
<dbReference type="InterPro" id="IPR029017">
    <property type="entry name" value="Enolase-like_N"/>
</dbReference>
<protein>
    <recommendedName>
        <fullName evidence="5">Enolase</fullName>
        <ecNumber evidence="4">4.2.1.11</ecNumber>
    </recommendedName>
</protein>
<dbReference type="SMART" id="SM01193">
    <property type="entry name" value="Enolase_N"/>
    <property type="match status" value="1"/>
</dbReference>
<evidence type="ECO:0000313" key="13">
    <source>
        <dbReference type="EMBL" id="MFC5428819.1"/>
    </source>
</evidence>
<reference evidence="14" key="1">
    <citation type="journal article" date="2019" name="Int. J. Syst. Evol. Microbiol.">
        <title>The Global Catalogue of Microorganisms (GCM) 10K type strain sequencing project: providing services to taxonomists for standard genome sequencing and annotation.</title>
        <authorList>
            <consortium name="The Broad Institute Genomics Platform"/>
            <consortium name="The Broad Institute Genome Sequencing Center for Infectious Disease"/>
            <person name="Wu L."/>
            <person name="Ma J."/>
        </authorList>
    </citation>
    <scope>NUCLEOTIDE SEQUENCE [LARGE SCALE GENOMIC DNA]</scope>
    <source>
        <strain evidence="14">CCUG 56042</strain>
    </source>
</reference>
<keyword evidence="9" id="KW-0456">Lyase</keyword>
<name>A0ABW0J731_9BURK</name>
<dbReference type="SUPFAM" id="SSF54826">
    <property type="entry name" value="Enolase N-terminal domain-like"/>
    <property type="match status" value="1"/>
</dbReference>
<comment type="cofactor">
    <cofactor evidence="1">
        <name>Mg(2+)</name>
        <dbReference type="ChEBI" id="CHEBI:18420"/>
    </cofactor>
</comment>
<evidence type="ECO:0000256" key="3">
    <source>
        <dbReference type="ARBA" id="ARBA00009604"/>
    </source>
</evidence>
<evidence type="ECO:0000256" key="5">
    <source>
        <dbReference type="ARBA" id="ARBA00017068"/>
    </source>
</evidence>
<dbReference type="Proteomes" id="UP001596103">
    <property type="component" value="Unassembled WGS sequence"/>
</dbReference>
<comment type="function">
    <text evidence="10">Catalyzes the reversible conversion of 2-phosphoglycerate (2-PG) into phosphoenolpyruvate (PEP). It is essential for the degradation of carbohydrates via glycolysis.</text>
</comment>
<evidence type="ECO:0000256" key="9">
    <source>
        <dbReference type="ARBA" id="ARBA00023239"/>
    </source>
</evidence>
<dbReference type="SMART" id="SM01192">
    <property type="entry name" value="Enolase_C"/>
    <property type="match status" value="1"/>
</dbReference>
<evidence type="ECO:0000256" key="6">
    <source>
        <dbReference type="ARBA" id="ARBA00022525"/>
    </source>
</evidence>
<feature type="domain" description="Enolase N-terminal" evidence="12">
    <location>
        <begin position="3"/>
        <end position="132"/>
    </location>
</feature>
<dbReference type="InterPro" id="IPR036849">
    <property type="entry name" value="Enolase-like_C_sf"/>
</dbReference>
<dbReference type="PANTHER" id="PTHR11902">
    <property type="entry name" value="ENOLASE"/>
    <property type="match status" value="1"/>
</dbReference>
<dbReference type="SUPFAM" id="SSF51604">
    <property type="entry name" value="Enolase C-terminal domain-like"/>
    <property type="match status" value="1"/>
</dbReference>
<evidence type="ECO:0000256" key="1">
    <source>
        <dbReference type="ARBA" id="ARBA00001946"/>
    </source>
</evidence>
<evidence type="ECO:0000259" key="12">
    <source>
        <dbReference type="SMART" id="SM01193"/>
    </source>
</evidence>
<dbReference type="EC" id="4.2.1.11" evidence="4"/>
<sequence length="422" mass="44625">MKITSIESATALDSNGRGALEITLGFENNDLKVRAIAPRGSTTGDFEATFFEDARVSGLDSARPAVASANALLPAALMGKDFATLREFDAALAQLDPSPQFNLLGGNVAIAASFAFAKGLAVSRGVPLHRVLSDTEVERFPLPMFNIIDGATIAGSGIGGVEFLLIPDRGINIELAIQMGIDIRNAARTLLARRNIVTGDSPQGALLLASADCEYPLATILEAAAEVGYKAGTDFTLGLDLAASDYYGENGCYTYPWPALGADNAIGRSQNLNALCDEYQRLIANFHLSFIEDGFAEVDTDGWCAFARQRGQTRMIADDLCASSPARIEDAAREGLIQGVLIKPNQIGSLTGAMDALRVANAHGLLSIVSQRSGENDDDLITHLAIAGQADYLKFGGPARMDRIIKLNSLLKCARAAALLSS</sequence>
<comment type="caution">
    <text evidence="13">The sequence shown here is derived from an EMBL/GenBank/DDBJ whole genome shotgun (WGS) entry which is preliminary data.</text>
</comment>
<dbReference type="PROSITE" id="PS00164">
    <property type="entry name" value="ENOLASE"/>
    <property type="match status" value="1"/>
</dbReference>
<gene>
    <name evidence="13" type="ORF">ACFPTO_08390</name>
</gene>
<keyword evidence="7" id="KW-0460">Magnesium</keyword>
<evidence type="ECO:0000313" key="14">
    <source>
        <dbReference type="Proteomes" id="UP001596103"/>
    </source>
</evidence>
<evidence type="ECO:0000256" key="10">
    <source>
        <dbReference type="ARBA" id="ARBA00045763"/>
    </source>
</evidence>
<dbReference type="Pfam" id="PF00113">
    <property type="entry name" value="Enolase_C"/>
    <property type="match status" value="1"/>
</dbReference>
<keyword evidence="8" id="KW-0324">Glycolysis</keyword>
<dbReference type="PANTHER" id="PTHR11902:SF1">
    <property type="entry name" value="ENOLASE"/>
    <property type="match status" value="1"/>
</dbReference>
<dbReference type="Gene3D" id="3.30.390.10">
    <property type="entry name" value="Enolase-like, N-terminal domain"/>
    <property type="match status" value="1"/>
</dbReference>
<dbReference type="InterPro" id="IPR020809">
    <property type="entry name" value="Enolase_CS"/>
</dbReference>
<keyword evidence="6" id="KW-0964">Secreted</keyword>
<dbReference type="PIRSF" id="PIRSF001400">
    <property type="entry name" value="Enolase"/>
    <property type="match status" value="1"/>
</dbReference>